<protein>
    <submittedName>
        <fullName evidence="2">Uncharacterized protein</fullName>
    </submittedName>
</protein>
<evidence type="ECO:0000313" key="2">
    <source>
        <dbReference type="EMBL" id="KAJ7314671.1"/>
    </source>
</evidence>
<dbReference type="EMBL" id="JARIHO010000066">
    <property type="protein sequence ID" value="KAJ7314671.1"/>
    <property type="molecule type" value="Genomic_DNA"/>
</dbReference>
<accession>A0AAD7EDC2</accession>
<keyword evidence="3" id="KW-1185">Reference proteome</keyword>
<reference evidence="2" key="1">
    <citation type="submission" date="2023-03" db="EMBL/GenBank/DDBJ databases">
        <title>Massive genome expansion in bonnet fungi (Mycena s.s.) driven by repeated elements and novel gene families across ecological guilds.</title>
        <authorList>
            <consortium name="Lawrence Berkeley National Laboratory"/>
            <person name="Harder C.B."/>
            <person name="Miyauchi S."/>
            <person name="Viragh M."/>
            <person name="Kuo A."/>
            <person name="Thoen E."/>
            <person name="Andreopoulos B."/>
            <person name="Lu D."/>
            <person name="Skrede I."/>
            <person name="Drula E."/>
            <person name="Henrissat B."/>
            <person name="Morin E."/>
            <person name="Kohler A."/>
            <person name="Barry K."/>
            <person name="LaButti K."/>
            <person name="Morin E."/>
            <person name="Salamov A."/>
            <person name="Lipzen A."/>
            <person name="Mereny Z."/>
            <person name="Hegedus B."/>
            <person name="Baldrian P."/>
            <person name="Stursova M."/>
            <person name="Weitz H."/>
            <person name="Taylor A."/>
            <person name="Grigoriev I.V."/>
            <person name="Nagy L.G."/>
            <person name="Martin F."/>
            <person name="Kauserud H."/>
        </authorList>
    </citation>
    <scope>NUCLEOTIDE SEQUENCE</scope>
    <source>
        <strain evidence="2">CBHHK002</strain>
    </source>
</reference>
<evidence type="ECO:0000256" key="1">
    <source>
        <dbReference type="SAM" id="MobiDB-lite"/>
    </source>
</evidence>
<dbReference type="AlphaFoldDB" id="A0AAD7EDC2"/>
<gene>
    <name evidence="2" type="ORF">DFH08DRAFT_821335</name>
</gene>
<comment type="caution">
    <text evidence="2">The sequence shown here is derived from an EMBL/GenBank/DDBJ whole genome shotgun (WGS) entry which is preliminary data.</text>
</comment>
<proteinExistence type="predicted"/>
<organism evidence="2 3">
    <name type="scientific">Mycena albidolilacea</name>
    <dbReference type="NCBI Taxonomy" id="1033008"/>
    <lineage>
        <taxon>Eukaryota</taxon>
        <taxon>Fungi</taxon>
        <taxon>Dikarya</taxon>
        <taxon>Basidiomycota</taxon>
        <taxon>Agaricomycotina</taxon>
        <taxon>Agaricomycetes</taxon>
        <taxon>Agaricomycetidae</taxon>
        <taxon>Agaricales</taxon>
        <taxon>Marasmiineae</taxon>
        <taxon>Mycenaceae</taxon>
        <taxon>Mycena</taxon>
    </lineage>
</organism>
<name>A0AAD7EDC2_9AGAR</name>
<feature type="region of interest" description="Disordered" evidence="1">
    <location>
        <begin position="128"/>
        <end position="168"/>
    </location>
</feature>
<sequence>MFIRKNQIGFASGRIGKFREEFNVGEVLWWFTRAFIRQLARLDILGSQDQLKTMAEHSTATLREGENLQNLSVASHLRGNDHGHAPALHYEDDNTASDSAQRLRYQGGLFDRGGGLKFLGRSTASASGSVTQSGSVSQASVTSPAVSHSGSPSASNLGSGSSPSPTGNAAAGLCTPVVTLFVLKLGKWRHLTKKYRHIPYWVTVGNRPIGANWRQLPPITNSGKNLTPNLYSPRVPQLRLDNCWAPQSAHAVASRVITPRHCSDT</sequence>
<dbReference type="Proteomes" id="UP001218218">
    <property type="component" value="Unassembled WGS sequence"/>
</dbReference>
<evidence type="ECO:0000313" key="3">
    <source>
        <dbReference type="Proteomes" id="UP001218218"/>
    </source>
</evidence>